<dbReference type="AlphaFoldDB" id="C0QDG1"/>
<dbReference type="EMBL" id="CP001087">
    <property type="protein sequence ID" value="ACN15225.1"/>
    <property type="molecule type" value="Genomic_DNA"/>
</dbReference>
<evidence type="ECO:0000313" key="4">
    <source>
        <dbReference type="Proteomes" id="UP000000442"/>
    </source>
</evidence>
<dbReference type="Proteomes" id="UP000000442">
    <property type="component" value="Chromosome"/>
</dbReference>
<gene>
    <name evidence="3" type="ordered locus">HRM2_21270</name>
</gene>
<name>C0QDG1_DESAH</name>
<feature type="domain" description="DUF2914" evidence="2">
    <location>
        <begin position="146"/>
        <end position="206"/>
    </location>
</feature>
<organism evidence="3 4">
    <name type="scientific">Desulforapulum autotrophicum (strain ATCC 43914 / DSM 3382 / VKM B-1955 / HRM2)</name>
    <name type="common">Desulfobacterium autotrophicum</name>
    <dbReference type="NCBI Taxonomy" id="177437"/>
    <lineage>
        <taxon>Bacteria</taxon>
        <taxon>Pseudomonadati</taxon>
        <taxon>Thermodesulfobacteriota</taxon>
        <taxon>Desulfobacteria</taxon>
        <taxon>Desulfobacterales</taxon>
        <taxon>Desulfobacteraceae</taxon>
        <taxon>Desulforapulum</taxon>
    </lineage>
</organism>
<dbReference type="Pfam" id="PF11141">
    <property type="entry name" value="DUF2914"/>
    <property type="match status" value="1"/>
</dbReference>
<evidence type="ECO:0000259" key="2">
    <source>
        <dbReference type="Pfam" id="PF11141"/>
    </source>
</evidence>
<feature type="region of interest" description="Disordered" evidence="1">
    <location>
        <begin position="27"/>
        <end position="55"/>
    </location>
</feature>
<dbReference type="STRING" id="177437.HRM2_21270"/>
<sequence length="208" mass="22946">MLLVCAGVIVAGSMVFRKQPAPPVPILSEPPATLVEQEKTPPTREADQTGKQPAVRKMEPKSIAGHLNSVAPPLIKPNRSAETSVPMPSTPIEQGSARLDIQISEIVSCSSVSKRQYVAAKTIFSLKKESNSMVWMTVLSDNPPFTLTHVYYANGRKYCSIPLKIRFPRMRTWSSITLNSQDQIGKWRVEVVTGNGEKIAQLEFTIVE</sequence>
<evidence type="ECO:0000256" key="1">
    <source>
        <dbReference type="SAM" id="MobiDB-lite"/>
    </source>
</evidence>
<evidence type="ECO:0000313" key="3">
    <source>
        <dbReference type="EMBL" id="ACN15225.1"/>
    </source>
</evidence>
<keyword evidence="4" id="KW-1185">Reference proteome</keyword>
<feature type="compositionally biased region" description="Basic and acidic residues" evidence="1">
    <location>
        <begin position="36"/>
        <end position="48"/>
    </location>
</feature>
<dbReference type="KEGG" id="dat:HRM2_21270"/>
<proteinExistence type="predicted"/>
<dbReference type="InterPro" id="IPR022606">
    <property type="entry name" value="DUF2914"/>
</dbReference>
<accession>C0QDG1</accession>
<protein>
    <recommendedName>
        <fullName evidence="2">DUF2914 domain-containing protein</fullName>
    </recommendedName>
</protein>
<dbReference type="HOGENOM" id="CLU_094512_0_0_7"/>
<dbReference type="eggNOG" id="ENOG5032Z4U">
    <property type="taxonomic scope" value="Bacteria"/>
</dbReference>
<reference evidence="3 4" key="1">
    <citation type="journal article" date="2009" name="Environ. Microbiol.">
        <title>Genome sequence of Desulfobacterium autotrophicum HRM2, a marine sulfate reducer oxidizing organic carbon completely to carbon dioxide.</title>
        <authorList>
            <person name="Strittmatter A.W."/>
            <person name="Liesegang H."/>
            <person name="Rabus R."/>
            <person name="Decker I."/>
            <person name="Amann J."/>
            <person name="Andres S."/>
            <person name="Henne A."/>
            <person name="Fricke W.F."/>
            <person name="Martinez-Arias R."/>
            <person name="Bartels D."/>
            <person name="Goesmann A."/>
            <person name="Krause L."/>
            <person name="Puehler A."/>
            <person name="Klenk H.P."/>
            <person name="Richter M."/>
            <person name="Schuler M."/>
            <person name="Gloeckner F.O."/>
            <person name="Meyerdierks A."/>
            <person name="Gottschalk G."/>
            <person name="Amann R."/>
        </authorList>
    </citation>
    <scope>NUCLEOTIDE SEQUENCE [LARGE SCALE GENOMIC DNA]</scope>
    <source>
        <strain evidence="4">ATCC 43914 / DSM 3382 / HRM2</strain>
    </source>
</reference>